<protein>
    <submittedName>
        <fullName evidence="12">Unplaced genomic scaffold SPHSTscaffold_35, whole genome shotgun sequence</fullName>
    </submittedName>
</protein>
<dbReference type="AlphaFoldDB" id="A0A0C9UST1"/>
<evidence type="ECO:0000256" key="1">
    <source>
        <dbReference type="ARBA" id="ARBA00001974"/>
    </source>
</evidence>
<feature type="active site" description="Proton acceptor" evidence="7">
    <location>
        <position position="604"/>
    </location>
</feature>
<keyword evidence="13" id="KW-1185">Reference proteome</keyword>
<keyword evidence="4 10" id="KW-0732">Signal</keyword>
<dbReference type="Pfam" id="PF00732">
    <property type="entry name" value="GMC_oxred_N"/>
    <property type="match status" value="1"/>
</dbReference>
<dbReference type="PROSITE" id="PS00623">
    <property type="entry name" value="GMC_OXRED_1"/>
    <property type="match status" value="1"/>
</dbReference>
<dbReference type="InterPro" id="IPR000172">
    <property type="entry name" value="GMC_OxRdtase_N"/>
</dbReference>
<evidence type="ECO:0000256" key="7">
    <source>
        <dbReference type="PIRSR" id="PIRSR000137-1"/>
    </source>
</evidence>
<dbReference type="Gene3D" id="3.50.50.60">
    <property type="entry name" value="FAD/NAD(P)-binding domain"/>
    <property type="match status" value="1"/>
</dbReference>
<feature type="signal peptide" evidence="10">
    <location>
        <begin position="1"/>
        <end position="25"/>
    </location>
</feature>
<evidence type="ECO:0000256" key="4">
    <source>
        <dbReference type="ARBA" id="ARBA00022729"/>
    </source>
</evidence>
<sequence>MSFIIALTSRLFLTWSLCYFTKTHAYEITNNTTSILSKSSEFSYIIVGGGTAGECSVDYPSLTIANRLTVNPNISVLVIEAGRNLRDDPRITDPGSFGVADYSDLEWDYVSTNQSLGNRSQALTVGKVLGGSSAINGMQWTRGTAAQYDALEKLGNPGWNFDSMQKRYMKKSERFHKPTLNQTNLGVTFQPSAHGLNGRVSTGFPNPYPCPLCNLWDVLIQASSAVFPGIRTTGEIDQCSGDPRGVSRCSYSIIPGSDSDLEAGENIRSSSAESYVYSLSPNDRPNLHILVEHKAVNIVWNEHPDLPPSARGVAFQAESDPSQSFLAIVQKEVIVSLGALSSAPFLERSGVGDRNLLENLDISVTADLPAVGTNLQDQAGIFSLFDASFMMNTTNHAPAAGAAAFVTLPQILGSKGAEAYVQDLKHSLQQRAQRIVDTGGLTSFEGASKVLEIQFEQIGTENAPVVELDFIALPASSAFAASTWILLPQYRGNIHITSNDPRIVPAKDFTLVVNASLATRKLFTQPSVKNLYSLELLPGLTVQTPEDFTAYVFANYSAVGHFIGTVPMLPQSLGGAVDAELKVYGVKGVRVADASILPIQLSAHLQSTVYGIAEKAAEMILNEYEKGRREEM</sequence>
<evidence type="ECO:0000256" key="6">
    <source>
        <dbReference type="ARBA" id="ARBA00023002"/>
    </source>
</evidence>
<dbReference type="Pfam" id="PF05199">
    <property type="entry name" value="GMC_oxred_C"/>
    <property type="match status" value="1"/>
</dbReference>
<evidence type="ECO:0000313" key="13">
    <source>
        <dbReference type="Proteomes" id="UP000054279"/>
    </source>
</evidence>
<dbReference type="SUPFAM" id="SSF51905">
    <property type="entry name" value="FAD/NAD(P)-binding domain"/>
    <property type="match status" value="1"/>
</dbReference>
<keyword evidence="6" id="KW-0560">Oxidoreductase</keyword>
<dbReference type="Gene3D" id="3.30.560.10">
    <property type="entry name" value="Glucose Oxidase, domain 3"/>
    <property type="match status" value="1"/>
</dbReference>
<dbReference type="PIRSF" id="PIRSF000137">
    <property type="entry name" value="Alcohol_oxidase"/>
    <property type="match status" value="1"/>
</dbReference>
<dbReference type="PANTHER" id="PTHR11552">
    <property type="entry name" value="GLUCOSE-METHANOL-CHOLINE GMC OXIDOREDUCTASE"/>
    <property type="match status" value="1"/>
</dbReference>
<feature type="active site" description="Proton donor" evidence="7">
    <location>
        <position position="561"/>
    </location>
</feature>
<proteinExistence type="inferred from homology"/>
<dbReference type="Gene3D" id="4.10.450.10">
    <property type="entry name" value="Glucose Oxidase, domain 2"/>
    <property type="match status" value="1"/>
</dbReference>
<accession>A0A0C9UST1</accession>
<evidence type="ECO:0000256" key="10">
    <source>
        <dbReference type="SAM" id="SignalP"/>
    </source>
</evidence>
<dbReference type="EMBL" id="KN837110">
    <property type="protein sequence ID" value="KIJ45888.1"/>
    <property type="molecule type" value="Genomic_DNA"/>
</dbReference>
<feature type="binding site" evidence="8">
    <location>
        <position position="128"/>
    </location>
    <ligand>
        <name>FAD</name>
        <dbReference type="ChEBI" id="CHEBI:57692"/>
    </ligand>
</feature>
<name>A0A0C9UST1_SPHS4</name>
<keyword evidence="3 9" id="KW-0285">Flavoprotein</keyword>
<evidence type="ECO:0000256" key="5">
    <source>
        <dbReference type="ARBA" id="ARBA00022827"/>
    </source>
</evidence>
<dbReference type="Proteomes" id="UP000054279">
    <property type="component" value="Unassembled WGS sequence"/>
</dbReference>
<dbReference type="InterPro" id="IPR027424">
    <property type="entry name" value="Glucose_Oxidase_domain_2"/>
</dbReference>
<dbReference type="InterPro" id="IPR007867">
    <property type="entry name" value="GMC_OxRtase_C"/>
</dbReference>
<evidence type="ECO:0000259" key="11">
    <source>
        <dbReference type="PROSITE" id="PS00623"/>
    </source>
</evidence>
<evidence type="ECO:0000256" key="9">
    <source>
        <dbReference type="RuleBase" id="RU003968"/>
    </source>
</evidence>
<organism evidence="12 13">
    <name type="scientific">Sphaerobolus stellatus (strain SS14)</name>
    <dbReference type="NCBI Taxonomy" id="990650"/>
    <lineage>
        <taxon>Eukaryota</taxon>
        <taxon>Fungi</taxon>
        <taxon>Dikarya</taxon>
        <taxon>Basidiomycota</taxon>
        <taxon>Agaricomycotina</taxon>
        <taxon>Agaricomycetes</taxon>
        <taxon>Phallomycetidae</taxon>
        <taxon>Geastrales</taxon>
        <taxon>Sphaerobolaceae</taxon>
        <taxon>Sphaerobolus</taxon>
    </lineage>
</organism>
<dbReference type="SUPFAM" id="SSF54373">
    <property type="entry name" value="FAD-linked reductases, C-terminal domain"/>
    <property type="match status" value="1"/>
</dbReference>
<dbReference type="GO" id="GO:0050660">
    <property type="term" value="F:flavin adenine dinucleotide binding"/>
    <property type="evidence" value="ECO:0007669"/>
    <property type="project" value="InterPro"/>
</dbReference>
<dbReference type="InterPro" id="IPR036188">
    <property type="entry name" value="FAD/NAD-bd_sf"/>
</dbReference>
<dbReference type="GO" id="GO:0016614">
    <property type="term" value="F:oxidoreductase activity, acting on CH-OH group of donors"/>
    <property type="evidence" value="ECO:0007669"/>
    <property type="project" value="InterPro"/>
</dbReference>
<evidence type="ECO:0000256" key="3">
    <source>
        <dbReference type="ARBA" id="ARBA00022630"/>
    </source>
</evidence>
<keyword evidence="5 8" id="KW-0274">FAD</keyword>
<dbReference type="PANTHER" id="PTHR11552:SF201">
    <property type="entry name" value="GLUCOSE-METHANOL-CHOLINE OXIDOREDUCTASE N-TERMINAL DOMAIN-CONTAINING PROTEIN"/>
    <property type="match status" value="1"/>
</dbReference>
<feature type="chain" id="PRO_5002204317" evidence="10">
    <location>
        <begin position="26"/>
        <end position="632"/>
    </location>
</feature>
<dbReference type="OrthoDB" id="269227at2759"/>
<evidence type="ECO:0000313" key="12">
    <source>
        <dbReference type="EMBL" id="KIJ45888.1"/>
    </source>
</evidence>
<dbReference type="HOGENOM" id="CLU_002865_6_0_1"/>
<gene>
    <name evidence="12" type="ORF">M422DRAFT_46467</name>
</gene>
<comment type="similarity">
    <text evidence="2 9">Belongs to the GMC oxidoreductase family.</text>
</comment>
<comment type="cofactor">
    <cofactor evidence="1 8">
        <name>FAD</name>
        <dbReference type="ChEBI" id="CHEBI:57692"/>
    </cofactor>
</comment>
<evidence type="ECO:0000256" key="8">
    <source>
        <dbReference type="PIRSR" id="PIRSR000137-2"/>
    </source>
</evidence>
<feature type="domain" description="Glucose-methanol-choline oxidoreductase N-terminal" evidence="11">
    <location>
        <begin position="126"/>
        <end position="149"/>
    </location>
</feature>
<reference evidence="12 13" key="1">
    <citation type="submission" date="2014-06" db="EMBL/GenBank/DDBJ databases">
        <title>Evolutionary Origins and Diversification of the Mycorrhizal Mutualists.</title>
        <authorList>
            <consortium name="DOE Joint Genome Institute"/>
            <consortium name="Mycorrhizal Genomics Consortium"/>
            <person name="Kohler A."/>
            <person name="Kuo A."/>
            <person name="Nagy L.G."/>
            <person name="Floudas D."/>
            <person name="Copeland A."/>
            <person name="Barry K.W."/>
            <person name="Cichocki N."/>
            <person name="Veneault-Fourrey C."/>
            <person name="LaButti K."/>
            <person name="Lindquist E.A."/>
            <person name="Lipzen A."/>
            <person name="Lundell T."/>
            <person name="Morin E."/>
            <person name="Murat C."/>
            <person name="Riley R."/>
            <person name="Ohm R."/>
            <person name="Sun H."/>
            <person name="Tunlid A."/>
            <person name="Henrissat B."/>
            <person name="Grigoriev I.V."/>
            <person name="Hibbett D.S."/>
            <person name="Martin F."/>
        </authorList>
    </citation>
    <scope>NUCLEOTIDE SEQUENCE [LARGE SCALE GENOMIC DNA]</scope>
    <source>
        <strain evidence="12 13">SS14</strain>
    </source>
</reference>
<evidence type="ECO:0000256" key="2">
    <source>
        <dbReference type="ARBA" id="ARBA00010790"/>
    </source>
</evidence>
<dbReference type="InterPro" id="IPR012132">
    <property type="entry name" value="GMC_OxRdtase"/>
</dbReference>